<evidence type="ECO:0000313" key="6">
    <source>
        <dbReference type="EMBL" id="CAE4659358.1"/>
    </source>
</evidence>
<feature type="domain" description="SET" evidence="4">
    <location>
        <begin position="65"/>
        <end position="164"/>
    </location>
</feature>
<dbReference type="InterPro" id="IPR053201">
    <property type="entry name" value="Flavunoidine_N-MTase"/>
</dbReference>
<dbReference type="PANTHER" id="PTHR12350:SF19">
    <property type="entry name" value="SET DOMAIN-CONTAINING PROTEIN"/>
    <property type="match status" value="1"/>
</dbReference>
<dbReference type="InterPro" id="IPR046341">
    <property type="entry name" value="SET_dom_sf"/>
</dbReference>
<keyword evidence="1" id="KW-0489">Methyltransferase</keyword>
<reference evidence="6" key="1">
    <citation type="submission" date="2021-01" db="EMBL/GenBank/DDBJ databases">
        <authorList>
            <person name="Corre E."/>
            <person name="Pelletier E."/>
            <person name="Niang G."/>
            <person name="Scheremetjew M."/>
            <person name="Finn R."/>
            <person name="Kale V."/>
            <person name="Holt S."/>
            <person name="Cochrane G."/>
            <person name="Meng A."/>
            <person name="Brown T."/>
            <person name="Cohen L."/>
        </authorList>
    </citation>
    <scope>NUCLEOTIDE SEQUENCE</scope>
    <source>
        <strain evidence="6">GSO104</strain>
    </source>
</reference>
<dbReference type="Pfam" id="PF00856">
    <property type="entry name" value="SET"/>
    <property type="match status" value="1"/>
</dbReference>
<dbReference type="EMBL" id="HBNS01056073">
    <property type="protein sequence ID" value="CAE4659358.1"/>
    <property type="molecule type" value="Transcribed_RNA"/>
</dbReference>
<dbReference type="GO" id="GO:0008168">
    <property type="term" value="F:methyltransferase activity"/>
    <property type="evidence" value="ECO:0007669"/>
    <property type="project" value="UniProtKB-KW"/>
</dbReference>
<dbReference type="PROSITE" id="PS50280">
    <property type="entry name" value="SET"/>
    <property type="match status" value="1"/>
</dbReference>
<evidence type="ECO:0000256" key="1">
    <source>
        <dbReference type="ARBA" id="ARBA00022603"/>
    </source>
</evidence>
<evidence type="ECO:0000259" key="4">
    <source>
        <dbReference type="PROSITE" id="PS50280"/>
    </source>
</evidence>
<dbReference type="InterPro" id="IPR003616">
    <property type="entry name" value="Post-SET_dom"/>
</dbReference>
<accession>A0A7S4T139</accession>
<evidence type="ECO:0000259" key="5">
    <source>
        <dbReference type="PROSITE" id="PS50868"/>
    </source>
</evidence>
<keyword evidence="2" id="KW-0808">Transferase</keyword>
<organism evidence="6">
    <name type="scientific">Ditylum brightwellii</name>
    <dbReference type="NCBI Taxonomy" id="49249"/>
    <lineage>
        <taxon>Eukaryota</taxon>
        <taxon>Sar</taxon>
        <taxon>Stramenopiles</taxon>
        <taxon>Ochrophyta</taxon>
        <taxon>Bacillariophyta</taxon>
        <taxon>Mediophyceae</taxon>
        <taxon>Lithodesmiophycidae</taxon>
        <taxon>Lithodesmiales</taxon>
        <taxon>Lithodesmiaceae</taxon>
        <taxon>Ditylum</taxon>
    </lineage>
</organism>
<dbReference type="AlphaFoldDB" id="A0A7S4T139"/>
<proteinExistence type="predicted"/>
<feature type="domain" description="Post-SET" evidence="5">
    <location>
        <begin position="172"/>
        <end position="188"/>
    </location>
</feature>
<name>A0A7S4T139_9STRA</name>
<dbReference type="PROSITE" id="PS50868">
    <property type="entry name" value="POST_SET"/>
    <property type="match status" value="1"/>
</dbReference>
<dbReference type="Gene3D" id="2.170.270.10">
    <property type="entry name" value="SET domain"/>
    <property type="match status" value="1"/>
</dbReference>
<evidence type="ECO:0000256" key="2">
    <source>
        <dbReference type="ARBA" id="ARBA00022679"/>
    </source>
</evidence>
<dbReference type="GO" id="GO:0032259">
    <property type="term" value="P:methylation"/>
    <property type="evidence" value="ECO:0007669"/>
    <property type="project" value="UniProtKB-KW"/>
</dbReference>
<dbReference type="InterPro" id="IPR001214">
    <property type="entry name" value="SET_dom"/>
</dbReference>
<gene>
    <name evidence="6" type="ORF">DBRI00130_LOCUS40476</name>
</gene>
<dbReference type="PANTHER" id="PTHR12350">
    <property type="entry name" value="HISTONE-LYSINE N-METHYLTRANSFERASE-RELATED"/>
    <property type="match status" value="1"/>
</dbReference>
<evidence type="ECO:0000256" key="3">
    <source>
        <dbReference type="ARBA" id="ARBA00022691"/>
    </source>
</evidence>
<sequence>MLQSRISTSAIKRLSLHCQSQYLQQFPIFTTTSNRIFENAKRNASTGTFNYIQDEIKDANDRYNRILTIRETNDRGWGLHVTRSKPFSIGEKIMSSVALSTSHVRDSHSVQVGWNKHVLMDLPARFINHSCDANVGIRDNESGAYDFFAIREIEFGEELLWDYEASEYEVSAFETCLCGSSKCRKVLGGFKMSGETIRDLYGEHYANYLKDS</sequence>
<protein>
    <recommendedName>
        <fullName evidence="7">SET domain-containing protein</fullName>
    </recommendedName>
</protein>
<dbReference type="SUPFAM" id="SSF82199">
    <property type="entry name" value="SET domain"/>
    <property type="match status" value="1"/>
</dbReference>
<evidence type="ECO:0008006" key="7">
    <source>
        <dbReference type="Google" id="ProtNLM"/>
    </source>
</evidence>
<keyword evidence="3" id="KW-0949">S-adenosyl-L-methionine</keyword>